<reference evidence="4 5" key="1">
    <citation type="journal article" date="2018" name="Arch. Microbiol.">
        <title>New insights into the metabolic potential of the phototrophic purple bacterium Rhodopila globiformis DSM 161(T) from its draft genome sequence and evidence for a vanadium-dependent nitrogenase.</title>
        <authorList>
            <person name="Imhoff J.F."/>
            <person name="Rahn T."/>
            <person name="Kunzel S."/>
            <person name="Neulinger S.C."/>
        </authorList>
    </citation>
    <scope>NUCLEOTIDE SEQUENCE [LARGE SCALE GENOMIC DNA]</scope>
    <source>
        <strain evidence="4 5">DSM 16996</strain>
    </source>
</reference>
<dbReference type="InterPro" id="IPR058548">
    <property type="entry name" value="MlaB-like_STAS"/>
</dbReference>
<dbReference type="NCBIfam" id="TIGR00056">
    <property type="entry name" value="MlaE family lipid ABC transporter permease subunit"/>
    <property type="match status" value="1"/>
</dbReference>
<dbReference type="SUPFAM" id="SSF52091">
    <property type="entry name" value="SpoIIaa-like"/>
    <property type="match status" value="1"/>
</dbReference>
<evidence type="ECO:0000313" key="5">
    <source>
        <dbReference type="Proteomes" id="UP000239089"/>
    </source>
</evidence>
<sequence length="381" mass="40203">MSKPAENLPDFSVERVGSSARVVLRGAWTIAASRALERAAQNLSLAATGAENAEIDFAGVTRLDTAGAWLIDKARQHMAAAGIAAQFAGASPEKAILLKEAAYAPAALDKAPRENALMALLVGLGAWSVGMADQIVRGVAFLGELAFGALKVMVWPKAMRPTSMVFHLDSFALRAVPIIATINFLVGCIVAQQGIFQLARFGASTYAIDMVGVLVLRELGVLLTAIMVAGRSGSAITAELGSMKMREEVDALRVMGISPMEALVLPRMVALVVALPLLTVIGDMAALFGGMVTSYLYNGVSPQVFAERLQQAIGMNTYLVGLIKAPFMALVIGMIAAIEGFRVEGSAESLGRRVTASVVNSIFMVIFLDGLFAIFFASISY</sequence>
<gene>
    <name evidence="4" type="ORF">CCR94_05235</name>
</gene>
<comment type="function">
    <text evidence="1">Could be part of an ABC transporter complex.</text>
</comment>
<accession>A0A2S6NDB1</accession>
<feature type="transmembrane region" description="Helical" evidence="2">
    <location>
        <begin position="207"/>
        <end position="230"/>
    </location>
</feature>
<dbReference type="Pfam" id="PF13466">
    <property type="entry name" value="STAS_2"/>
    <property type="match status" value="1"/>
</dbReference>
<evidence type="ECO:0000259" key="3">
    <source>
        <dbReference type="Pfam" id="PF13466"/>
    </source>
</evidence>
<dbReference type="PANTHER" id="PTHR30188:SF3">
    <property type="entry name" value="ABC TRANSPORTER PERMEASE"/>
    <property type="match status" value="1"/>
</dbReference>
<name>A0A2S6NDB1_9HYPH</name>
<comment type="subcellular location">
    <subcellularLocation>
        <location evidence="2">Cell inner membrane</location>
        <topology evidence="2">Multi-pass membrane protein</topology>
    </subcellularLocation>
</comment>
<comment type="similarity">
    <text evidence="2">Belongs to the MlaE permease family.</text>
</comment>
<keyword evidence="5" id="KW-1185">Reference proteome</keyword>
<keyword evidence="2" id="KW-0812">Transmembrane</keyword>
<dbReference type="Proteomes" id="UP000239089">
    <property type="component" value="Unassembled WGS sequence"/>
</dbReference>
<feature type="transmembrane region" description="Helical" evidence="2">
    <location>
        <begin position="358"/>
        <end position="379"/>
    </location>
</feature>
<feature type="transmembrane region" description="Helical" evidence="2">
    <location>
        <begin position="318"/>
        <end position="338"/>
    </location>
</feature>
<dbReference type="OrthoDB" id="9805022at2"/>
<evidence type="ECO:0000313" key="4">
    <source>
        <dbReference type="EMBL" id="PPQ32583.1"/>
    </source>
</evidence>
<dbReference type="GO" id="GO:0005548">
    <property type="term" value="F:phospholipid transporter activity"/>
    <property type="evidence" value="ECO:0007669"/>
    <property type="project" value="TreeGrafter"/>
</dbReference>
<dbReference type="Gene3D" id="3.30.750.24">
    <property type="entry name" value="STAS domain"/>
    <property type="match status" value="1"/>
</dbReference>
<evidence type="ECO:0000256" key="2">
    <source>
        <dbReference type="RuleBase" id="RU362044"/>
    </source>
</evidence>
<keyword evidence="2" id="KW-0997">Cell inner membrane</keyword>
<keyword evidence="2" id="KW-1003">Cell membrane</keyword>
<dbReference type="InterPro" id="IPR030802">
    <property type="entry name" value="Permease_MalE"/>
</dbReference>
<dbReference type="AlphaFoldDB" id="A0A2S6NDB1"/>
<proteinExistence type="inferred from homology"/>
<dbReference type="Pfam" id="PF02405">
    <property type="entry name" value="MlaE"/>
    <property type="match status" value="1"/>
</dbReference>
<dbReference type="EMBL" id="NHSJ01000038">
    <property type="protein sequence ID" value="PPQ32583.1"/>
    <property type="molecule type" value="Genomic_DNA"/>
</dbReference>
<dbReference type="PANTHER" id="PTHR30188">
    <property type="entry name" value="ABC TRANSPORTER PERMEASE PROTEIN-RELATED"/>
    <property type="match status" value="1"/>
</dbReference>
<dbReference type="RefSeq" id="WP_104506816.1">
    <property type="nucleotide sequence ID" value="NZ_JACIGC010000005.1"/>
</dbReference>
<keyword evidence="2" id="KW-0472">Membrane</keyword>
<feature type="transmembrane region" description="Helical" evidence="2">
    <location>
        <begin position="138"/>
        <end position="159"/>
    </location>
</feature>
<comment type="caution">
    <text evidence="4">The sequence shown here is derived from an EMBL/GenBank/DDBJ whole genome shotgun (WGS) entry which is preliminary data.</text>
</comment>
<organism evidence="4 5">
    <name type="scientific">Rhodoblastus sphagnicola</name>
    <dbReference type="NCBI Taxonomy" id="333368"/>
    <lineage>
        <taxon>Bacteria</taxon>
        <taxon>Pseudomonadati</taxon>
        <taxon>Pseudomonadota</taxon>
        <taxon>Alphaproteobacteria</taxon>
        <taxon>Hyphomicrobiales</taxon>
        <taxon>Rhodoblastaceae</taxon>
        <taxon>Rhodoblastus</taxon>
    </lineage>
</organism>
<evidence type="ECO:0000256" key="1">
    <source>
        <dbReference type="ARBA" id="ARBA00003787"/>
    </source>
</evidence>
<feature type="transmembrane region" description="Helical" evidence="2">
    <location>
        <begin position="275"/>
        <end position="297"/>
    </location>
</feature>
<protein>
    <submittedName>
        <fullName evidence="4">ABC transporter permease</fullName>
    </submittedName>
</protein>
<dbReference type="InterPro" id="IPR036513">
    <property type="entry name" value="STAS_dom_sf"/>
</dbReference>
<feature type="transmembrane region" description="Helical" evidence="2">
    <location>
        <begin position="171"/>
        <end position="195"/>
    </location>
</feature>
<dbReference type="InterPro" id="IPR003453">
    <property type="entry name" value="ABC_MlaE_roteobac"/>
</dbReference>
<dbReference type="GO" id="GO:0043190">
    <property type="term" value="C:ATP-binding cassette (ABC) transporter complex"/>
    <property type="evidence" value="ECO:0007669"/>
    <property type="project" value="InterPro"/>
</dbReference>
<keyword evidence="2" id="KW-1133">Transmembrane helix</keyword>
<feature type="domain" description="MlaB-like STAS" evidence="3">
    <location>
        <begin position="22"/>
        <end position="93"/>
    </location>
</feature>